<gene>
    <name evidence="2" type="ORF">ERS852574_00943</name>
</gene>
<keyword evidence="1" id="KW-0812">Transmembrane</keyword>
<evidence type="ECO:0000313" key="2">
    <source>
        <dbReference type="EMBL" id="CUM82558.1"/>
    </source>
</evidence>
<dbReference type="AlphaFoldDB" id="A0A173RZM7"/>
<accession>A0A173RZM7</accession>
<sequence>MERTPAKRSSLFLLELMIAILFFCLASAVCVQIFVKAHTTSRETQELNTALEKVSGYTELFLADALTEDTEVFYDADWQECSEDEASYEIVIRVEPDGKLLHGTFTVQRLSGEQPEEIYSVETDRMTGTERE</sequence>
<reference evidence="2 3" key="1">
    <citation type="submission" date="2015-09" db="EMBL/GenBank/DDBJ databases">
        <authorList>
            <consortium name="Pathogen Informatics"/>
        </authorList>
    </citation>
    <scope>NUCLEOTIDE SEQUENCE [LARGE SCALE GENOMIC DNA]</scope>
    <source>
        <strain evidence="2 3">2789STDY5834962</strain>
    </source>
</reference>
<keyword evidence="1" id="KW-1133">Transmembrane helix</keyword>
<dbReference type="RefSeq" id="WP_055155965.1">
    <property type="nucleotide sequence ID" value="NZ_CYXR01000005.1"/>
</dbReference>
<keyword evidence="1" id="KW-0472">Membrane</keyword>
<protein>
    <recommendedName>
        <fullName evidence="4">Type II secretion system protein</fullName>
    </recommendedName>
</protein>
<evidence type="ECO:0000313" key="3">
    <source>
        <dbReference type="Proteomes" id="UP000095727"/>
    </source>
</evidence>
<name>A0A173RZM7_9FIRM</name>
<evidence type="ECO:0008006" key="4">
    <source>
        <dbReference type="Google" id="ProtNLM"/>
    </source>
</evidence>
<evidence type="ECO:0000256" key="1">
    <source>
        <dbReference type="SAM" id="Phobius"/>
    </source>
</evidence>
<organism evidence="2 3">
    <name type="scientific">Coprococcus comes</name>
    <dbReference type="NCBI Taxonomy" id="410072"/>
    <lineage>
        <taxon>Bacteria</taxon>
        <taxon>Bacillati</taxon>
        <taxon>Bacillota</taxon>
        <taxon>Clostridia</taxon>
        <taxon>Lachnospirales</taxon>
        <taxon>Lachnospiraceae</taxon>
        <taxon>Coprococcus</taxon>
    </lineage>
</organism>
<dbReference type="Proteomes" id="UP000095727">
    <property type="component" value="Unassembled WGS sequence"/>
</dbReference>
<proteinExistence type="predicted"/>
<feature type="transmembrane region" description="Helical" evidence="1">
    <location>
        <begin position="12"/>
        <end position="35"/>
    </location>
</feature>
<dbReference type="EMBL" id="CYXR01000005">
    <property type="protein sequence ID" value="CUM82558.1"/>
    <property type="molecule type" value="Genomic_DNA"/>
</dbReference>